<dbReference type="InterPro" id="IPR052513">
    <property type="entry name" value="Thioester_dehydratase-like"/>
</dbReference>
<name>A0A2S2C4D6_9NOCA</name>
<accession>A0A2S2C4D6</accession>
<reference evidence="2 3" key="1">
    <citation type="submission" date="2017-05" db="EMBL/GenBank/DDBJ databases">
        <title>Isolation of Rhodococcus sp. S2-17 biodegrading of BP-3.</title>
        <authorList>
            <person name="Lee Y."/>
            <person name="Kim K.H."/>
            <person name="Chun B.H."/>
            <person name="Jung H.S."/>
            <person name="Jeon C.O."/>
        </authorList>
    </citation>
    <scope>NUCLEOTIDE SEQUENCE [LARGE SCALE GENOMIC DNA]</scope>
    <source>
        <strain evidence="2 3">S2-17</strain>
    </source>
</reference>
<dbReference type="SUPFAM" id="SSF50249">
    <property type="entry name" value="Nucleic acid-binding proteins"/>
    <property type="match status" value="1"/>
</dbReference>
<dbReference type="PANTHER" id="PTHR34075">
    <property type="entry name" value="BLR3430 PROTEIN"/>
    <property type="match status" value="1"/>
</dbReference>
<evidence type="ECO:0000313" key="2">
    <source>
        <dbReference type="EMBL" id="AWK75751.1"/>
    </source>
</evidence>
<dbReference type="EMBL" id="CP021354">
    <property type="protein sequence ID" value="AWK75751.1"/>
    <property type="molecule type" value="Genomic_DNA"/>
</dbReference>
<dbReference type="PANTHER" id="PTHR34075:SF5">
    <property type="entry name" value="BLR3430 PROTEIN"/>
    <property type="match status" value="1"/>
</dbReference>
<evidence type="ECO:0000259" key="1">
    <source>
        <dbReference type="Pfam" id="PF01796"/>
    </source>
</evidence>
<dbReference type="OrthoDB" id="7470921at2"/>
<dbReference type="InterPro" id="IPR002878">
    <property type="entry name" value="ChsH2_C"/>
</dbReference>
<dbReference type="Pfam" id="PF01796">
    <property type="entry name" value="OB_ChsH2_C"/>
    <property type="match status" value="1"/>
</dbReference>
<feature type="domain" description="ChsH2 C-terminal OB-fold" evidence="1">
    <location>
        <begin position="29"/>
        <end position="96"/>
    </location>
</feature>
<dbReference type="Proteomes" id="UP000245711">
    <property type="component" value="Chromosome"/>
</dbReference>
<gene>
    <name evidence="2" type="ORF">CBI38_22470</name>
</gene>
<protein>
    <recommendedName>
        <fullName evidence="1">ChsH2 C-terminal OB-fold domain-containing protein</fullName>
    </recommendedName>
</protein>
<dbReference type="InterPro" id="IPR012340">
    <property type="entry name" value="NA-bd_OB-fold"/>
</dbReference>
<sequence length="111" mass="12058">MLSKCPEDGAVIWPPRPFCPRHMTGEVRWQEASGRGVVHSYTTVHRGEGAFAKTSPYVLAYVELDEGPRVLTNLLNADGGSATDVEIGQRVTAEFDTVGEGAPVLRFKSDP</sequence>
<dbReference type="AlphaFoldDB" id="A0A2S2C4D6"/>
<dbReference type="KEGG" id="roz:CBI38_22470"/>
<proteinExistence type="predicted"/>
<keyword evidence="3" id="KW-1185">Reference proteome</keyword>
<organism evidence="2 3">
    <name type="scientific">Rhodococcus oxybenzonivorans</name>
    <dbReference type="NCBI Taxonomy" id="1990687"/>
    <lineage>
        <taxon>Bacteria</taxon>
        <taxon>Bacillati</taxon>
        <taxon>Actinomycetota</taxon>
        <taxon>Actinomycetes</taxon>
        <taxon>Mycobacteriales</taxon>
        <taxon>Nocardiaceae</taxon>
        <taxon>Rhodococcus</taxon>
    </lineage>
</organism>
<evidence type="ECO:0000313" key="3">
    <source>
        <dbReference type="Proteomes" id="UP000245711"/>
    </source>
</evidence>